<feature type="chain" id="PRO_5018335721" evidence="1">
    <location>
        <begin position="20"/>
        <end position="189"/>
    </location>
</feature>
<protein>
    <submittedName>
        <fullName evidence="2">Uncharacterized protein</fullName>
    </submittedName>
</protein>
<accession>A0A3N4LC23</accession>
<dbReference type="InParanoid" id="A0A3N4LC23"/>
<keyword evidence="3" id="KW-1185">Reference proteome</keyword>
<organism evidence="2 3">
    <name type="scientific">Terfezia boudieri ATCC MYA-4762</name>
    <dbReference type="NCBI Taxonomy" id="1051890"/>
    <lineage>
        <taxon>Eukaryota</taxon>
        <taxon>Fungi</taxon>
        <taxon>Dikarya</taxon>
        <taxon>Ascomycota</taxon>
        <taxon>Pezizomycotina</taxon>
        <taxon>Pezizomycetes</taxon>
        <taxon>Pezizales</taxon>
        <taxon>Pezizaceae</taxon>
        <taxon>Terfezia</taxon>
    </lineage>
</organism>
<keyword evidence="1" id="KW-0732">Signal</keyword>
<dbReference type="AlphaFoldDB" id="A0A3N4LC23"/>
<gene>
    <name evidence="2" type="ORF">L211DRAFT_854359</name>
</gene>
<feature type="signal peptide" evidence="1">
    <location>
        <begin position="1"/>
        <end position="19"/>
    </location>
</feature>
<name>A0A3N4LC23_9PEZI</name>
<dbReference type="Proteomes" id="UP000267821">
    <property type="component" value="Unassembled WGS sequence"/>
</dbReference>
<sequence length="189" mass="20116">MPSLFHSFWLSLSFHVSSACPNRFVATSIKALSTAGSTNPNPACSSKSLREITPSAFFPFPFLALLLFITSLSDSPSSYSSIPSISAHSAGVPAPRALFFDFGVIRVHIAPQKPSTVMPSGPFALTTIISSTPTSIFFHAYSKSNPSKSLLTALSWIITPQVRISIVLSADNPSTTLIISSSSRLSFSS</sequence>
<reference evidence="2 3" key="1">
    <citation type="journal article" date="2018" name="Nat. Ecol. Evol.">
        <title>Pezizomycetes genomes reveal the molecular basis of ectomycorrhizal truffle lifestyle.</title>
        <authorList>
            <person name="Murat C."/>
            <person name="Payen T."/>
            <person name="Noel B."/>
            <person name="Kuo A."/>
            <person name="Morin E."/>
            <person name="Chen J."/>
            <person name="Kohler A."/>
            <person name="Krizsan K."/>
            <person name="Balestrini R."/>
            <person name="Da Silva C."/>
            <person name="Montanini B."/>
            <person name="Hainaut M."/>
            <person name="Levati E."/>
            <person name="Barry K.W."/>
            <person name="Belfiori B."/>
            <person name="Cichocki N."/>
            <person name="Clum A."/>
            <person name="Dockter R.B."/>
            <person name="Fauchery L."/>
            <person name="Guy J."/>
            <person name="Iotti M."/>
            <person name="Le Tacon F."/>
            <person name="Lindquist E.A."/>
            <person name="Lipzen A."/>
            <person name="Malagnac F."/>
            <person name="Mello A."/>
            <person name="Molinier V."/>
            <person name="Miyauchi S."/>
            <person name="Poulain J."/>
            <person name="Riccioni C."/>
            <person name="Rubini A."/>
            <person name="Sitrit Y."/>
            <person name="Splivallo R."/>
            <person name="Traeger S."/>
            <person name="Wang M."/>
            <person name="Zifcakova L."/>
            <person name="Wipf D."/>
            <person name="Zambonelli A."/>
            <person name="Paolocci F."/>
            <person name="Nowrousian M."/>
            <person name="Ottonello S."/>
            <person name="Baldrian P."/>
            <person name="Spatafora J.W."/>
            <person name="Henrissat B."/>
            <person name="Nagy L.G."/>
            <person name="Aury J.M."/>
            <person name="Wincker P."/>
            <person name="Grigoriev I.V."/>
            <person name="Bonfante P."/>
            <person name="Martin F.M."/>
        </authorList>
    </citation>
    <scope>NUCLEOTIDE SEQUENCE [LARGE SCALE GENOMIC DNA]</scope>
    <source>
        <strain evidence="2 3">ATCC MYA-4762</strain>
    </source>
</reference>
<evidence type="ECO:0000313" key="3">
    <source>
        <dbReference type="Proteomes" id="UP000267821"/>
    </source>
</evidence>
<dbReference type="EMBL" id="ML121665">
    <property type="protein sequence ID" value="RPB18191.1"/>
    <property type="molecule type" value="Genomic_DNA"/>
</dbReference>
<proteinExistence type="predicted"/>
<evidence type="ECO:0000256" key="1">
    <source>
        <dbReference type="SAM" id="SignalP"/>
    </source>
</evidence>
<evidence type="ECO:0000313" key="2">
    <source>
        <dbReference type="EMBL" id="RPB18191.1"/>
    </source>
</evidence>